<dbReference type="KEGG" id="slx:SLAV_03215"/>
<sequence length="37" mass="4048">MRTAETALGVIPLHRRGHYAALVHGDPRAPGRRPGEM</sequence>
<accession>A0A2K8P9Y0</accession>
<dbReference type="AlphaFoldDB" id="A0A2K8P9Y0"/>
<dbReference type="Proteomes" id="UP000231791">
    <property type="component" value="Chromosome"/>
</dbReference>
<gene>
    <name evidence="1" type="ORF">SLAV_03215</name>
</gene>
<dbReference type="EMBL" id="CP024985">
    <property type="protein sequence ID" value="ATZ22553.1"/>
    <property type="molecule type" value="Genomic_DNA"/>
</dbReference>
<organism evidence="1 2">
    <name type="scientific">Streptomyces lavendulae subsp. lavendulae</name>
    <dbReference type="NCBI Taxonomy" id="58340"/>
    <lineage>
        <taxon>Bacteria</taxon>
        <taxon>Bacillati</taxon>
        <taxon>Actinomycetota</taxon>
        <taxon>Actinomycetes</taxon>
        <taxon>Kitasatosporales</taxon>
        <taxon>Streptomycetaceae</taxon>
        <taxon>Streptomyces</taxon>
    </lineage>
</organism>
<proteinExistence type="predicted"/>
<name>A0A2K8P9Y0_STRLA</name>
<protein>
    <submittedName>
        <fullName evidence="1">Uncharacterized protein</fullName>
    </submittedName>
</protein>
<keyword evidence="2" id="KW-1185">Reference proteome</keyword>
<reference evidence="1 2" key="1">
    <citation type="submission" date="2017-11" db="EMBL/GenBank/DDBJ databases">
        <title>Complete genome sequence of Streptomyces lavendulae subsp. lavendulae CCM 3239 (formerly 'Streptomyces aureofaciens CCM 3239'), the producer of the angucycline-type antibiotic auricin.</title>
        <authorList>
            <person name="Busche T."/>
            <person name="Novakova R."/>
            <person name="Al'Dilaimi A."/>
            <person name="Homerova D."/>
            <person name="Feckova L."/>
            <person name="Rezuchova B."/>
            <person name="Mingyar E."/>
            <person name="Csolleiova D."/>
            <person name="Bekeova C."/>
            <person name="Winkler A."/>
            <person name="Sevcikova B."/>
            <person name="Kalinowski J."/>
            <person name="Kormanec J."/>
            <person name="Ruckert C."/>
        </authorList>
    </citation>
    <scope>NUCLEOTIDE SEQUENCE [LARGE SCALE GENOMIC DNA]</scope>
    <source>
        <strain evidence="1 2">CCM 3239</strain>
    </source>
</reference>
<evidence type="ECO:0000313" key="1">
    <source>
        <dbReference type="EMBL" id="ATZ22553.1"/>
    </source>
</evidence>
<evidence type="ECO:0000313" key="2">
    <source>
        <dbReference type="Proteomes" id="UP000231791"/>
    </source>
</evidence>